<name>A0A9P5PCY8_9AGAR</name>
<dbReference type="Pfam" id="PF00106">
    <property type="entry name" value="adh_short"/>
    <property type="match status" value="1"/>
</dbReference>
<evidence type="ECO:0000256" key="3">
    <source>
        <dbReference type="SAM" id="MobiDB-lite"/>
    </source>
</evidence>
<accession>A0A9P5PCY8</accession>
<gene>
    <name evidence="4" type="ORF">BDP27DRAFT_1385067</name>
</gene>
<dbReference type="AlphaFoldDB" id="A0A9P5PCY8"/>
<dbReference type="PRINTS" id="PR00081">
    <property type="entry name" value="GDHRDH"/>
</dbReference>
<dbReference type="EMBL" id="JADNRY010000160">
    <property type="protein sequence ID" value="KAF9062856.1"/>
    <property type="molecule type" value="Genomic_DNA"/>
</dbReference>
<sequence>MTPTYHNDTYPAISPTKSSLNQSGKTILITGRRSGIGFEIARSFANASASRIIIVGRRNSVLKESVAKLRDEFKTAEFITRQGDIGSAESITSLWEFLHAQSIFVHVLQVVLNAAYGTDTVSIDWTKIAQSANTNLVGNFHMSSRFIGQTLRPSGQQLNLINISTGAIHAHPVPDAVYATTKAAFTSLVGRIADERPAEDVQIISFHPGSARVFDKSLFKWDAFTLPANFSVWAASPEASWLHGRFVWGGYLKVGVKGLGQVDPASFLNN</sequence>
<dbReference type="OrthoDB" id="1933717at2759"/>
<proteinExistence type="inferred from homology"/>
<dbReference type="Gene3D" id="3.40.50.720">
    <property type="entry name" value="NAD(P)-binding Rossmann-like Domain"/>
    <property type="match status" value="1"/>
</dbReference>
<evidence type="ECO:0000256" key="1">
    <source>
        <dbReference type="ARBA" id="ARBA00006484"/>
    </source>
</evidence>
<evidence type="ECO:0000256" key="2">
    <source>
        <dbReference type="ARBA" id="ARBA00023002"/>
    </source>
</evidence>
<feature type="region of interest" description="Disordered" evidence="3">
    <location>
        <begin position="1"/>
        <end position="20"/>
    </location>
</feature>
<evidence type="ECO:0000313" key="5">
    <source>
        <dbReference type="Proteomes" id="UP000772434"/>
    </source>
</evidence>
<keyword evidence="2" id="KW-0560">Oxidoreductase</keyword>
<dbReference type="Proteomes" id="UP000772434">
    <property type="component" value="Unassembled WGS sequence"/>
</dbReference>
<dbReference type="SUPFAM" id="SSF51735">
    <property type="entry name" value="NAD(P)-binding Rossmann-fold domains"/>
    <property type="match status" value="1"/>
</dbReference>
<dbReference type="InterPro" id="IPR002347">
    <property type="entry name" value="SDR_fam"/>
</dbReference>
<keyword evidence="5" id="KW-1185">Reference proteome</keyword>
<protein>
    <submittedName>
        <fullName evidence="4">Short-chain dehydrogenase/reductase</fullName>
    </submittedName>
</protein>
<dbReference type="InterPro" id="IPR036291">
    <property type="entry name" value="NAD(P)-bd_dom_sf"/>
</dbReference>
<dbReference type="PANTHER" id="PTHR42901">
    <property type="entry name" value="ALCOHOL DEHYDROGENASE"/>
    <property type="match status" value="1"/>
</dbReference>
<comment type="similarity">
    <text evidence="1">Belongs to the short-chain dehydrogenases/reductases (SDR) family.</text>
</comment>
<evidence type="ECO:0000313" key="4">
    <source>
        <dbReference type="EMBL" id="KAF9062856.1"/>
    </source>
</evidence>
<dbReference type="CDD" id="cd05233">
    <property type="entry name" value="SDR_c"/>
    <property type="match status" value="1"/>
</dbReference>
<dbReference type="GO" id="GO:0016491">
    <property type="term" value="F:oxidoreductase activity"/>
    <property type="evidence" value="ECO:0007669"/>
    <property type="project" value="UniProtKB-KW"/>
</dbReference>
<organism evidence="4 5">
    <name type="scientific">Rhodocollybia butyracea</name>
    <dbReference type="NCBI Taxonomy" id="206335"/>
    <lineage>
        <taxon>Eukaryota</taxon>
        <taxon>Fungi</taxon>
        <taxon>Dikarya</taxon>
        <taxon>Basidiomycota</taxon>
        <taxon>Agaricomycotina</taxon>
        <taxon>Agaricomycetes</taxon>
        <taxon>Agaricomycetidae</taxon>
        <taxon>Agaricales</taxon>
        <taxon>Marasmiineae</taxon>
        <taxon>Omphalotaceae</taxon>
        <taxon>Rhodocollybia</taxon>
    </lineage>
</organism>
<comment type="caution">
    <text evidence="4">The sequence shown here is derived from an EMBL/GenBank/DDBJ whole genome shotgun (WGS) entry which is preliminary data.</text>
</comment>
<dbReference type="PANTHER" id="PTHR42901:SF1">
    <property type="entry name" value="ALCOHOL DEHYDROGENASE"/>
    <property type="match status" value="1"/>
</dbReference>
<reference evidence="4" key="1">
    <citation type="submission" date="2020-11" db="EMBL/GenBank/DDBJ databases">
        <authorList>
            <consortium name="DOE Joint Genome Institute"/>
            <person name="Ahrendt S."/>
            <person name="Riley R."/>
            <person name="Andreopoulos W."/>
            <person name="Labutti K."/>
            <person name="Pangilinan J."/>
            <person name="Ruiz-Duenas F.J."/>
            <person name="Barrasa J.M."/>
            <person name="Sanchez-Garcia M."/>
            <person name="Camarero S."/>
            <person name="Miyauchi S."/>
            <person name="Serrano A."/>
            <person name="Linde D."/>
            <person name="Babiker R."/>
            <person name="Drula E."/>
            <person name="Ayuso-Fernandez I."/>
            <person name="Pacheco R."/>
            <person name="Padilla G."/>
            <person name="Ferreira P."/>
            <person name="Barriuso J."/>
            <person name="Kellner H."/>
            <person name="Castanera R."/>
            <person name="Alfaro M."/>
            <person name="Ramirez L."/>
            <person name="Pisabarro A.G."/>
            <person name="Kuo A."/>
            <person name="Tritt A."/>
            <person name="Lipzen A."/>
            <person name="He G."/>
            <person name="Yan M."/>
            <person name="Ng V."/>
            <person name="Cullen D."/>
            <person name="Martin F."/>
            <person name="Rosso M.-N."/>
            <person name="Henrissat B."/>
            <person name="Hibbett D."/>
            <person name="Martinez A.T."/>
            <person name="Grigoriev I.V."/>
        </authorList>
    </citation>
    <scope>NUCLEOTIDE SEQUENCE</scope>
    <source>
        <strain evidence="4">AH 40177</strain>
    </source>
</reference>